<gene>
    <name evidence="15" type="ORF">TCM_026236</name>
</gene>
<keyword evidence="16" id="KW-1185">Reference proteome</keyword>
<keyword evidence="7" id="KW-0677">Repeat</keyword>
<dbReference type="InterPro" id="IPR003591">
    <property type="entry name" value="Leu-rich_rpt_typical-subtyp"/>
</dbReference>
<dbReference type="Proteomes" id="UP000026915">
    <property type="component" value="Chromosome 5"/>
</dbReference>
<dbReference type="InParanoid" id="A0A061F1N7"/>
<dbReference type="InterPro" id="IPR001611">
    <property type="entry name" value="Leu-rich_rpt"/>
</dbReference>
<dbReference type="Pfam" id="PF13855">
    <property type="entry name" value="LRR_8"/>
    <property type="match status" value="2"/>
</dbReference>
<dbReference type="SUPFAM" id="SSF52047">
    <property type="entry name" value="RNI-like"/>
    <property type="match status" value="1"/>
</dbReference>
<evidence type="ECO:0000313" key="16">
    <source>
        <dbReference type="Proteomes" id="UP000026915"/>
    </source>
</evidence>
<evidence type="ECO:0000256" key="10">
    <source>
        <dbReference type="ARBA" id="ARBA00023170"/>
    </source>
</evidence>
<dbReference type="STRING" id="3641.A0A061F1N7"/>
<dbReference type="SMART" id="SM00365">
    <property type="entry name" value="LRR_SD22"/>
    <property type="match status" value="5"/>
</dbReference>
<dbReference type="PANTHER" id="PTHR48063:SF48">
    <property type="entry name" value="LRR RECEPTOR-LIKE SERINE_THREONINE-PROTEIN KINASE FLS2"/>
    <property type="match status" value="1"/>
</dbReference>
<dbReference type="Gene3D" id="3.80.10.10">
    <property type="entry name" value="Ribonuclease Inhibitor"/>
    <property type="match status" value="3"/>
</dbReference>
<dbReference type="eggNOG" id="KOG0619">
    <property type="taxonomic scope" value="Eukaryota"/>
</dbReference>
<dbReference type="OMA" id="NDWVQVA"/>
<dbReference type="InterPro" id="IPR013210">
    <property type="entry name" value="LRR_N_plant-typ"/>
</dbReference>
<dbReference type="InterPro" id="IPR032675">
    <property type="entry name" value="LRR_dom_sf"/>
</dbReference>
<dbReference type="Pfam" id="PF13516">
    <property type="entry name" value="LRR_6"/>
    <property type="match status" value="1"/>
</dbReference>
<feature type="chain" id="PRO_5001601566" evidence="12">
    <location>
        <begin position="22"/>
        <end position="826"/>
    </location>
</feature>
<evidence type="ECO:0000256" key="1">
    <source>
        <dbReference type="ARBA" id="ARBA00004251"/>
    </source>
</evidence>
<feature type="domain" description="Leucine-rich repeat-containing N-terminal plant-type" evidence="13">
    <location>
        <begin position="95"/>
        <end position="135"/>
    </location>
</feature>
<accession>A0A061F1N7</accession>
<dbReference type="PANTHER" id="PTHR48063">
    <property type="entry name" value="LRR RECEPTOR-LIKE KINASE"/>
    <property type="match status" value="1"/>
</dbReference>
<dbReference type="AlphaFoldDB" id="A0A061F1N7"/>
<reference evidence="15 16" key="1">
    <citation type="journal article" date="2013" name="Genome Biol.">
        <title>The genome sequence of the most widely cultivated cacao type and its use to identify candidate genes regulating pod color.</title>
        <authorList>
            <person name="Motamayor J.C."/>
            <person name="Mockaitis K."/>
            <person name="Schmutz J."/>
            <person name="Haiminen N."/>
            <person name="Iii D.L."/>
            <person name="Cornejo O."/>
            <person name="Findley S.D."/>
            <person name="Zheng P."/>
            <person name="Utro F."/>
            <person name="Royaert S."/>
            <person name="Saski C."/>
            <person name="Jenkins J."/>
            <person name="Podicheti R."/>
            <person name="Zhao M."/>
            <person name="Scheffler B.E."/>
            <person name="Stack J.C."/>
            <person name="Feltus F.A."/>
            <person name="Mustiga G.M."/>
            <person name="Amores F."/>
            <person name="Phillips W."/>
            <person name="Marelli J.P."/>
            <person name="May G.D."/>
            <person name="Shapiro H."/>
            <person name="Ma J."/>
            <person name="Bustamante C.D."/>
            <person name="Schnell R.J."/>
            <person name="Main D."/>
            <person name="Gilbert D."/>
            <person name="Parida L."/>
            <person name="Kuhn D.N."/>
        </authorList>
    </citation>
    <scope>NUCLEOTIDE SEQUENCE [LARGE SCALE GENOMIC DNA]</scope>
    <source>
        <strain evidence="16">cv. Matina 1-6</strain>
    </source>
</reference>
<keyword evidence="6 12" id="KW-0732">Signal</keyword>
<evidence type="ECO:0000256" key="11">
    <source>
        <dbReference type="ARBA" id="ARBA00023180"/>
    </source>
</evidence>
<comment type="subcellular location">
    <subcellularLocation>
        <location evidence="1">Cell membrane</location>
        <topology evidence="1">Single-pass type I membrane protein</topology>
    </subcellularLocation>
</comment>
<sequence length="826" mass="91340">MHFPGARYAVILLLGVGFSQFHPSPSWRVAGIGCPFFIGVEGHAEGVGSRLSWGSLLKVVHAFSLLRLLAFRAMQPRLATAISYCDGKSNVLCIESERQALLKFKHDLIDHSNRLSSWVEGDYEDCCKWVGVLCDNRTGHVNQLHLGFLIPDEHAPDAVWEAYGRSKLGRKINPSLLDLKHLSFLDLSNNYFDGMQIPEFIGSLKRLTYLNLSGASFGGAIPHKLGNLSKLHYLDLGHNFLLEAKTLQWVSSLPSLRYLDLSRVNLSKATDWLQVTNKLPSLVELHLSGCIDLNNDPSPVSVNYTSLAVLDLSSDMLSSIPTWIFSLPSLVSIDLSGNSIGTVIPNGFRNMSSLKFLDLSYSLSSPSIPSWLSNLNHLQFLGLSSIGLQGNIWSAIGNLSSVTHLDLSDNMLEGIILKFLESLCNLREIDLSWNEIDHDVSEIIQSLSRSLEVLDVSDNQLTAPIPMRGLSSLKYLDVCNNRINESLPQSVGQLGNLEILDVSNNMLEGNVSEMHFSNLTRLRFLKASNNMLTFKPKPSWIPPFSCKVIELGHWHLGPQFPQWLQFQKNLYVLDISHAGISGIIPTWFSTFSTYSESINLSHNQLVSGISYLPDSLLLDLSSNQLSGEIPDCWENRITSILNLANNNLTGIIPRSFGSMPSLESLNLRSNNLFGKIPSALQDFAKLMILDLSENQFNGSIPAWMGQKLSQLVVLNLRSNNFHGNIPDQICALHSLQILDPGADRAIPKCLSNLSAMATKNKTQFPVTSDGMTTIIWDARVVMKGREDDYSTTLGLVTSIDLSANNLTGEISKELGNLMGLRSLNLS</sequence>
<evidence type="ECO:0000256" key="3">
    <source>
        <dbReference type="ARBA" id="ARBA00022475"/>
    </source>
</evidence>
<dbReference type="FunFam" id="3.80.10.10:FF:000095">
    <property type="entry name" value="LRR receptor-like serine/threonine-protein kinase GSO1"/>
    <property type="match status" value="1"/>
</dbReference>
<evidence type="ECO:0000259" key="14">
    <source>
        <dbReference type="Pfam" id="PF23598"/>
    </source>
</evidence>
<keyword evidence="3" id="KW-1003">Cell membrane</keyword>
<keyword evidence="9" id="KW-0472">Membrane</keyword>
<proteinExistence type="inferred from homology"/>
<dbReference type="SMART" id="SM00369">
    <property type="entry name" value="LRR_TYP"/>
    <property type="match status" value="8"/>
</dbReference>
<name>A0A061F1N7_THECC</name>
<evidence type="ECO:0000256" key="4">
    <source>
        <dbReference type="ARBA" id="ARBA00022614"/>
    </source>
</evidence>
<evidence type="ECO:0000256" key="5">
    <source>
        <dbReference type="ARBA" id="ARBA00022692"/>
    </source>
</evidence>
<dbReference type="InterPro" id="IPR055414">
    <property type="entry name" value="LRR_R13L4/SHOC2-like"/>
</dbReference>
<evidence type="ECO:0000256" key="7">
    <source>
        <dbReference type="ARBA" id="ARBA00022737"/>
    </source>
</evidence>
<keyword evidence="11" id="KW-0325">Glycoprotein</keyword>
<dbReference type="InterPro" id="IPR046956">
    <property type="entry name" value="RLP23-like"/>
</dbReference>
<keyword evidence="5" id="KW-0812">Transmembrane</keyword>
<evidence type="ECO:0000256" key="6">
    <source>
        <dbReference type="ARBA" id="ARBA00022729"/>
    </source>
</evidence>
<dbReference type="FunFam" id="3.80.10.10:FF:000041">
    <property type="entry name" value="LRR receptor-like serine/threonine-protein kinase ERECTA"/>
    <property type="match status" value="2"/>
</dbReference>
<dbReference type="SUPFAM" id="SSF52058">
    <property type="entry name" value="L domain-like"/>
    <property type="match status" value="1"/>
</dbReference>
<organism evidence="15 16">
    <name type="scientific">Theobroma cacao</name>
    <name type="common">Cacao</name>
    <name type="synonym">Cocoa</name>
    <dbReference type="NCBI Taxonomy" id="3641"/>
    <lineage>
        <taxon>Eukaryota</taxon>
        <taxon>Viridiplantae</taxon>
        <taxon>Streptophyta</taxon>
        <taxon>Embryophyta</taxon>
        <taxon>Tracheophyta</taxon>
        <taxon>Spermatophyta</taxon>
        <taxon>Magnoliopsida</taxon>
        <taxon>eudicotyledons</taxon>
        <taxon>Gunneridae</taxon>
        <taxon>Pentapetalae</taxon>
        <taxon>rosids</taxon>
        <taxon>malvids</taxon>
        <taxon>Malvales</taxon>
        <taxon>Malvaceae</taxon>
        <taxon>Byttnerioideae</taxon>
        <taxon>Theobroma</taxon>
    </lineage>
</organism>
<evidence type="ECO:0000256" key="12">
    <source>
        <dbReference type="SAM" id="SignalP"/>
    </source>
</evidence>
<evidence type="ECO:0000259" key="13">
    <source>
        <dbReference type="Pfam" id="PF08263"/>
    </source>
</evidence>
<keyword evidence="8" id="KW-1133">Transmembrane helix</keyword>
<comment type="similarity">
    <text evidence="2">Belongs to the RLP family.</text>
</comment>
<keyword evidence="10" id="KW-0675">Receptor</keyword>
<protein>
    <submittedName>
        <fullName evidence="15">Disease resistance family protein / LRR family protein, putative</fullName>
    </submittedName>
</protein>
<feature type="signal peptide" evidence="12">
    <location>
        <begin position="1"/>
        <end position="21"/>
    </location>
</feature>
<dbReference type="Gramene" id="EOY10966">
    <property type="protein sequence ID" value="EOY10966"/>
    <property type="gene ID" value="TCM_026236"/>
</dbReference>
<dbReference type="Pfam" id="PF08263">
    <property type="entry name" value="LRRNT_2"/>
    <property type="match status" value="1"/>
</dbReference>
<keyword evidence="4" id="KW-0433">Leucine-rich repeat</keyword>
<evidence type="ECO:0000313" key="15">
    <source>
        <dbReference type="EMBL" id="EOY10966.1"/>
    </source>
</evidence>
<dbReference type="Pfam" id="PF00560">
    <property type="entry name" value="LRR_1"/>
    <property type="match status" value="5"/>
</dbReference>
<dbReference type="GO" id="GO:0005886">
    <property type="term" value="C:plasma membrane"/>
    <property type="evidence" value="ECO:0007669"/>
    <property type="project" value="UniProtKB-SubCell"/>
</dbReference>
<feature type="domain" description="Disease resistance R13L4/SHOC-2-like LRR" evidence="14">
    <location>
        <begin position="176"/>
        <end position="335"/>
    </location>
</feature>
<dbReference type="HOGENOM" id="CLU_000288_18_3_1"/>
<dbReference type="Pfam" id="PF23598">
    <property type="entry name" value="LRR_14"/>
    <property type="match status" value="1"/>
</dbReference>
<evidence type="ECO:0000256" key="9">
    <source>
        <dbReference type="ARBA" id="ARBA00023136"/>
    </source>
</evidence>
<evidence type="ECO:0000256" key="2">
    <source>
        <dbReference type="ARBA" id="ARBA00009592"/>
    </source>
</evidence>
<dbReference type="EMBL" id="CM001883">
    <property type="protein sequence ID" value="EOY10966.1"/>
    <property type="molecule type" value="Genomic_DNA"/>
</dbReference>
<evidence type="ECO:0000256" key="8">
    <source>
        <dbReference type="ARBA" id="ARBA00022989"/>
    </source>
</evidence>